<feature type="transmembrane region" description="Helical" evidence="1">
    <location>
        <begin position="38"/>
        <end position="58"/>
    </location>
</feature>
<comment type="caution">
    <text evidence="3">The sequence shown here is derived from an EMBL/GenBank/DDBJ whole genome shotgun (WGS) entry which is preliminary data.</text>
</comment>
<protein>
    <submittedName>
        <fullName evidence="3">Multidrug/biocide efflux PACE transporter</fullName>
    </submittedName>
</protein>
<gene>
    <name evidence="3" type="ORF">ACFPM8_08005</name>
</gene>
<feature type="domain" description="Chlorhexidine efflux transporter" evidence="2">
    <location>
        <begin position="73"/>
        <end position="135"/>
    </location>
</feature>
<keyword evidence="1" id="KW-0812">Transmembrane</keyword>
<evidence type="ECO:0000313" key="4">
    <source>
        <dbReference type="Proteomes" id="UP001596045"/>
    </source>
</evidence>
<feature type="transmembrane region" description="Helical" evidence="1">
    <location>
        <begin position="12"/>
        <end position="32"/>
    </location>
</feature>
<dbReference type="Pfam" id="PF05232">
    <property type="entry name" value="BTP"/>
    <property type="match status" value="2"/>
</dbReference>
<dbReference type="RefSeq" id="WP_378996845.1">
    <property type="nucleotide sequence ID" value="NZ_JBHSMT010000013.1"/>
</dbReference>
<feature type="domain" description="Chlorhexidine efflux transporter" evidence="2">
    <location>
        <begin position="5"/>
        <end position="67"/>
    </location>
</feature>
<name>A0ABW0MAD9_9BURK</name>
<keyword evidence="4" id="KW-1185">Reference proteome</keyword>
<evidence type="ECO:0000256" key="1">
    <source>
        <dbReference type="SAM" id="Phobius"/>
    </source>
</evidence>
<dbReference type="InterPro" id="IPR058208">
    <property type="entry name" value="PACE"/>
</dbReference>
<dbReference type="NCBIfam" id="NF033665">
    <property type="entry name" value="PACE_efflu_PCE"/>
    <property type="match status" value="1"/>
</dbReference>
<sequence length="146" mass="16664">MNTNKSWIERAAHALVFEILALAICAPVLAWAMGSSMAHAGLLTLMISLIAMLWNMIFNTLFERVERHWGLVRTFAVRVMHAVAFEAGLVAAVVPLAAWWLKISWFDALLLDIGLLLFFLPYTVVFNWAYDKLRETFIKRRSAVRL</sequence>
<dbReference type="Proteomes" id="UP001596045">
    <property type="component" value="Unassembled WGS sequence"/>
</dbReference>
<evidence type="ECO:0000259" key="2">
    <source>
        <dbReference type="Pfam" id="PF05232"/>
    </source>
</evidence>
<proteinExistence type="predicted"/>
<dbReference type="NCBIfam" id="NF033664">
    <property type="entry name" value="PACE_transport"/>
    <property type="match status" value="1"/>
</dbReference>
<keyword evidence="1" id="KW-1133">Transmembrane helix</keyword>
<feature type="transmembrane region" description="Helical" evidence="1">
    <location>
        <begin position="79"/>
        <end position="101"/>
    </location>
</feature>
<keyword evidence="1" id="KW-0472">Membrane</keyword>
<dbReference type="EMBL" id="JBHSMT010000013">
    <property type="protein sequence ID" value="MFC5473902.1"/>
    <property type="molecule type" value="Genomic_DNA"/>
</dbReference>
<reference evidence="4" key="1">
    <citation type="journal article" date="2019" name="Int. J. Syst. Evol. Microbiol.">
        <title>The Global Catalogue of Microorganisms (GCM) 10K type strain sequencing project: providing services to taxonomists for standard genome sequencing and annotation.</title>
        <authorList>
            <consortium name="The Broad Institute Genomics Platform"/>
            <consortium name="The Broad Institute Genome Sequencing Center for Infectious Disease"/>
            <person name="Wu L."/>
            <person name="Ma J."/>
        </authorList>
    </citation>
    <scope>NUCLEOTIDE SEQUENCE [LARGE SCALE GENOMIC DNA]</scope>
    <source>
        <strain evidence="4">JCM 17066</strain>
    </source>
</reference>
<feature type="transmembrane region" description="Helical" evidence="1">
    <location>
        <begin position="113"/>
        <end position="130"/>
    </location>
</feature>
<evidence type="ECO:0000313" key="3">
    <source>
        <dbReference type="EMBL" id="MFC5473902.1"/>
    </source>
</evidence>
<dbReference type="InterPro" id="IPR007896">
    <property type="entry name" value="BTP_bacteria"/>
</dbReference>
<accession>A0ABW0MAD9</accession>
<organism evidence="3 4">
    <name type="scientific">Paraherbaspirillum soli</name>
    <dbReference type="NCBI Taxonomy" id="631222"/>
    <lineage>
        <taxon>Bacteria</taxon>
        <taxon>Pseudomonadati</taxon>
        <taxon>Pseudomonadota</taxon>
        <taxon>Betaproteobacteria</taxon>
        <taxon>Burkholderiales</taxon>
        <taxon>Oxalobacteraceae</taxon>
        <taxon>Paraherbaspirillum</taxon>
    </lineage>
</organism>